<dbReference type="EMBL" id="CAXAMM010006291">
    <property type="protein sequence ID" value="CAK9010504.1"/>
    <property type="molecule type" value="Genomic_DNA"/>
</dbReference>
<feature type="transmembrane region" description="Helical" evidence="7">
    <location>
        <begin position="450"/>
        <end position="468"/>
    </location>
</feature>
<evidence type="ECO:0000256" key="7">
    <source>
        <dbReference type="SAM" id="Phobius"/>
    </source>
</evidence>
<evidence type="ECO:0000256" key="2">
    <source>
        <dbReference type="ARBA" id="ARBA00022801"/>
    </source>
</evidence>
<dbReference type="Pfam" id="PF07683">
    <property type="entry name" value="CobW_C"/>
    <property type="match status" value="1"/>
</dbReference>
<feature type="region of interest" description="Disordered" evidence="6">
    <location>
        <begin position="70"/>
        <end position="97"/>
    </location>
</feature>
<evidence type="ECO:0000256" key="1">
    <source>
        <dbReference type="ARBA" id="ARBA00022741"/>
    </source>
</evidence>
<feature type="region of interest" description="Disordered" evidence="6">
    <location>
        <begin position="1"/>
        <end position="35"/>
    </location>
</feature>
<organism evidence="9 10">
    <name type="scientific">Durusdinium trenchii</name>
    <dbReference type="NCBI Taxonomy" id="1381693"/>
    <lineage>
        <taxon>Eukaryota</taxon>
        <taxon>Sar</taxon>
        <taxon>Alveolata</taxon>
        <taxon>Dinophyceae</taxon>
        <taxon>Suessiales</taxon>
        <taxon>Symbiodiniaceae</taxon>
        <taxon>Durusdinium</taxon>
    </lineage>
</organism>
<feature type="transmembrane region" description="Helical" evidence="7">
    <location>
        <begin position="410"/>
        <end position="430"/>
    </location>
</feature>
<evidence type="ECO:0000256" key="3">
    <source>
        <dbReference type="ARBA" id="ARBA00023186"/>
    </source>
</evidence>
<dbReference type="SUPFAM" id="SSF90002">
    <property type="entry name" value="Hypothetical protein YjiA, C-terminal domain"/>
    <property type="match status" value="1"/>
</dbReference>
<dbReference type="Gene3D" id="3.40.50.300">
    <property type="entry name" value="P-loop containing nucleotide triphosphate hydrolases"/>
    <property type="match status" value="1"/>
</dbReference>
<gene>
    <name evidence="9" type="ORF">SCF082_LOCUS10711</name>
</gene>
<reference evidence="9 10" key="1">
    <citation type="submission" date="2024-02" db="EMBL/GenBank/DDBJ databases">
        <authorList>
            <person name="Chen Y."/>
            <person name="Shah S."/>
            <person name="Dougan E. K."/>
            <person name="Thang M."/>
            <person name="Chan C."/>
        </authorList>
    </citation>
    <scope>NUCLEOTIDE SEQUENCE [LARGE SCALE GENOMIC DNA]</scope>
</reference>
<comment type="catalytic activity">
    <reaction evidence="5">
        <text>GTP + H2O = GDP + phosphate + H(+)</text>
        <dbReference type="Rhea" id="RHEA:19669"/>
        <dbReference type="ChEBI" id="CHEBI:15377"/>
        <dbReference type="ChEBI" id="CHEBI:15378"/>
        <dbReference type="ChEBI" id="CHEBI:37565"/>
        <dbReference type="ChEBI" id="CHEBI:43474"/>
        <dbReference type="ChEBI" id="CHEBI:58189"/>
    </reaction>
    <physiologicalReaction direction="left-to-right" evidence="5">
        <dbReference type="Rhea" id="RHEA:19670"/>
    </physiologicalReaction>
</comment>
<keyword evidence="7" id="KW-0472">Membrane</keyword>
<keyword evidence="1" id="KW-0547">Nucleotide-binding</keyword>
<dbReference type="InterPro" id="IPR003495">
    <property type="entry name" value="CobW/HypB/UreG_nucleotide-bd"/>
</dbReference>
<evidence type="ECO:0000313" key="9">
    <source>
        <dbReference type="EMBL" id="CAK9010504.1"/>
    </source>
</evidence>
<dbReference type="InterPro" id="IPR027417">
    <property type="entry name" value="P-loop_NTPase"/>
</dbReference>
<comment type="similarity">
    <text evidence="4">Belongs to the SIMIBI class G3E GTPase family. ZNG1 subfamily.</text>
</comment>
<dbReference type="Gene3D" id="3.30.1220.10">
    <property type="entry name" value="CobW-like, C-terminal domain"/>
    <property type="match status" value="1"/>
</dbReference>
<dbReference type="Proteomes" id="UP001642464">
    <property type="component" value="Unassembled WGS sequence"/>
</dbReference>
<dbReference type="InterPro" id="IPR036627">
    <property type="entry name" value="CobW-likC_sf"/>
</dbReference>
<dbReference type="InterPro" id="IPR051927">
    <property type="entry name" value="Zn_Chap_cDPG_Synth"/>
</dbReference>
<keyword evidence="2" id="KW-0378">Hydrolase</keyword>
<feature type="compositionally biased region" description="Polar residues" evidence="6">
    <location>
        <begin position="122"/>
        <end position="134"/>
    </location>
</feature>
<keyword evidence="10" id="KW-1185">Reference proteome</keyword>
<evidence type="ECO:0000256" key="6">
    <source>
        <dbReference type="SAM" id="MobiDB-lite"/>
    </source>
</evidence>
<dbReference type="PANTHER" id="PTHR43603">
    <property type="entry name" value="COBW DOMAIN-CONTAINING PROTEIN DDB_G0274527"/>
    <property type="match status" value="1"/>
</dbReference>
<keyword evidence="7" id="KW-0812">Transmembrane</keyword>
<dbReference type="PANTHER" id="PTHR43603:SF1">
    <property type="entry name" value="ZINC-REGULATED GTPASE METALLOPROTEIN ACTIVATOR 1"/>
    <property type="match status" value="1"/>
</dbReference>
<feature type="region of interest" description="Disordered" evidence="6">
    <location>
        <begin position="122"/>
        <end position="176"/>
    </location>
</feature>
<keyword evidence="7" id="KW-1133">Transmembrane helix</keyword>
<dbReference type="Pfam" id="PF02492">
    <property type="entry name" value="cobW"/>
    <property type="match status" value="1"/>
</dbReference>
<evidence type="ECO:0000313" key="10">
    <source>
        <dbReference type="Proteomes" id="UP001642464"/>
    </source>
</evidence>
<dbReference type="SUPFAM" id="SSF52540">
    <property type="entry name" value="P-loop containing nucleoside triphosphate hydrolases"/>
    <property type="match status" value="1"/>
</dbReference>
<accession>A0ABP0J840</accession>
<feature type="compositionally biased region" description="Polar residues" evidence="6">
    <location>
        <begin position="13"/>
        <end position="22"/>
    </location>
</feature>
<dbReference type="SMART" id="SM00833">
    <property type="entry name" value="CobW_C"/>
    <property type="match status" value="1"/>
</dbReference>
<feature type="compositionally biased region" description="Basic residues" evidence="6">
    <location>
        <begin position="164"/>
        <end position="176"/>
    </location>
</feature>
<feature type="transmembrane region" description="Helical" evidence="7">
    <location>
        <begin position="358"/>
        <end position="374"/>
    </location>
</feature>
<dbReference type="InterPro" id="IPR011629">
    <property type="entry name" value="CobW-like_C"/>
</dbReference>
<feature type="transmembrane region" description="Helical" evidence="7">
    <location>
        <begin position="475"/>
        <end position="497"/>
    </location>
</feature>
<feature type="compositionally biased region" description="Basic and acidic residues" evidence="6">
    <location>
        <begin position="136"/>
        <end position="149"/>
    </location>
</feature>
<evidence type="ECO:0000259" key="8">
    <source>
        <dbReference type="SMART" id="SM00833"/>
    </source>
</evidence>
<dbReference type="CDD" id="cd03112">
    <property type="entry name" value="CobW-like"/>
    <property type="match status" value="1"/>
</dbReference>
<evidence type="ECO:0000256" key="4">
    <source>
        <dbReference type="ARBA" id="ARBA00034320"/>
    </source>
</evidence>
<proteinExistence type="inferred from homology"/>
<evidence type="ECO:0000256" key="5">
    <source>
        <dbReference type="ARBA" id="ARBA00049117"/>
    </source>
</evidence>
<protein>
    <submittedName>
        <fullName evidence="9">47 kDa protein (P47K)</fullName>
    </submittedName>
</protein>
<feature type="domain" description="CobW C-terminal" evidence="8">
    <location>
        <begin position="915"/>
        <end position="1056"/>
    </location>
</feature>
<name>A0ABP0J840_9DINO</name>
<comment type="caution">
    <text evidence="9">The sequence shown here is derived from an EMBL/GenBank/DDBJ whole genome shotgun (WGS) entry which is preliminary data.</text>
</comment>
<keyword evidence="3" id="KW-0143">Chaperone</keyword>
<sequence>MADSQPPDLRPSGTGSDFNPTWSKDPVEEMRQPLLQPEAAAMEPSQTWHQSQADINMALDRAAAALEKLSASNPRTFEGPTSPTTFHSIATPGSSQRNSFVFQESEWEKHQVVPVTTYHSIATPAGSQRNSQVFQDEPKHQENCHREAEQGESSIDEPDDNRGNRRNRRSRSKRSRRSRRPIKEACCGERRCVEARHVHCFQLCCARLTCSWCLKGSLLVLAVNYIFLSGPLSQPLWIPISTKYACESNDDGNGPKLVAHKKDLSGGLHACETLCNQHPGCQAIDWYNTTRWCNLYAVPCLKPTANWDGASSYQKAVVCQLSNGTSGVLIGGQCHVGIHVPSMSSVVVQEVPAMLSSWRSWSMTLLVTLIYCYMMSEWCREKLRPAVKVATWPIVTPIRSTYQGGIARKVGVLVLLIAAWAAGTFRYWGLPPHPEKVARGEVPELPLMEWGWLGISLLALLLLLCKGFRACILSTVVAIGSCIMSVFATACTTAASLCFESSLLADAAVMGGGAAVAAEGAAGATAVAEAGATVEATAAADAALGVEGTAAADVVLGVASSRIHFRAELWLEGCHGKTEVLKDGVTNNELSQRPAVFRCAASQVETKLPKPVPVILLSGFLGTGKTTLLRHWLETSTDRVGVVVNDVAAVNIDSKLVQQMTYNREGEVNAIQLQNGCACCSLGDELLVSIYDLIELGTQDKPFSKIVVELSGVAEPQRVKENFDQAKASGYYLANGFELSKVVTLLDASTFCEEYMEYQNILERDDLVDGDVGEMGDCSVVELLVEQAEAANIVVLNKTDLASKEQVEATRAVVKAINKKATVLETSYSKVALDTVLGEVLVMPNMSMVGTSMEATRNMVMTVVTAMPVIATILNAQMKVMATATATVARQLQRRSRLGRSPTLMGLARSERFGIASFTYSARRPFSEKRFTEALKKWPVPKHSDLQLMLGDADPDTDHPMATVIRSKGFCWLEQEPSTRIYWSHAGKDMKLSYSGVWWGAMTEQQVKIMERLSPGEYERSQREEWDDECGDRRQELVFIGQRLQEAPRSTISGVQG</sequence>